<dbReference type="InterPro" id="IPR046281">
    <property type="entry name" value="DUF6318"/>
</dbReference>
<organism evidence="4">
    <name type="scientific">uncultured Arthrobacter sp</name>
    <dbReference type="NCBI Taxonomy" id="114050"/>
    <lineage>
        <taxon>Bacteria</taxon>
        <taxon>Bacillati</taxon>
        <taxon>Actinomycetota</taxon>
        <taxon>Actinomycetes</taxon>
        <taxon>Micrococcales</taxon>
        <taxon>Micrococcaceae</taxon>
        <taxon>Arthrobacter</taxon>
        <taxon>environmental samples</taxon>
    </lineage>
</organism>
<sequence length="197" mass="20220">MSLLRTAVLTAALATSVVLSACGAPSQPAAAPESAAPSPASSSAPASNIRQPESNDLVTENSHEGARAFLFHYFDLTAYALQTGDTEVLLAHLDGAAAEAERVGRIAEVYGDGGWILGGQPKVKNVLITSPEGAGGAVSALLPVNPGEYTAFGAEGEVLEHRPFSPDGTIYTASVKYADGAWKLTSLEETPGAELPE</sequence>
<feature type="region of interest" description="Disordered" evidence="1">
    <location>
        <begin position="28"/>
        <end position="59"/>
    </location>
</feature>
<dbReference type="EMBL" id="CADCTE010000132">
    <property type="protein sequence ID" value="CAA9254605.1"/>
    <property type="molecule type" value="Genomic_DNA"/>
</dbReference>
<gene>
    <name evidence="4" type="ORF">AVDCRST_MAG83-2376</name>
</gene>
<proteinExistence type="predicted"/>
<feature type="domain" description="DUF6318" evidence="3">
    <location>
        <begin position="38"/>
        <end position="186"/>
    </location>
</feature>
<dbReference type="PROSITE" id="PS51257">
    <property type="entry name" value="PROKAR_LIPOPROTEIN"/>
    <property type="match status" value="1"/>
</dbReference>
<feature type="compositionally biased region" description="Low complexity" evidence="1">
    <location>
        <begin position="28"/>
        <end position="47"/>
    </location>
</feature>
<evidence type="ECO:0000256" key="2">
    <source>
        <dbReference type="SAM" id="SignalP"/>
    </source>
</evidence>
<feature type="chain" id="PRO_5039501084" description="DUF6318 domain-containing protein" evidence="2">
    <location>
        <begin position="21"/>
        <end position="197"/>
    </location>
</feature>
<protein>
    <recommendedName>
        <fullName evidence="3">DUF6318 domain-containing protein</fullName>
    </recommendedName>
</protein>
<accession>A0A6J4IMY2</accession>
<feature type="compositionally biased region" description="Polar residues" evidence="1">
    <location>
        <begin position="48"/>
        <end position="59"/>
    </location>
</feature>
<name>A0A6J4IMY2_9MICC</name>
<feature type="signal peptide" evidence="2">
    <location>
        <begin position="1"/>
        <end position="20"/>
    </location>
</feature>
<keyword evidence="2" id="KW-0732">Signal</keyword>
<evidence type="ECO:0000256" key="1">
    <source>
        <dbReference type="SAM" id="MobiDB-lite"/>
    </source>
</evidence>
<dbReference type="AlphaFoldDB" id="A0A6J4IMY2"/>
<reference evidence="4" key="1">
    <citation type="submission" date="2020-02" db="EMBL/GenBank/DDBJ databases">
        <authorList>
            <person name="Meier V. D."/>
        </authorList>
    </citation>
    <scope>NUCLEOTIDE SEQUENCE</scope>
    <source>
        <strain evidence="4">AVDCRST_MAG83</strain>
    </source>
</reference>
<dbReference type="Pfam" id="PF19843">
    <property type="entry name" value="DUF6318"/>
    <property type="match status" value="1"/>
</dbReference>
<dbReference type="RefSeq" id="WP_294568473.1">
    <property type="nucleotide sequence ID" value="NZ_CADCTE010000132.1"/>
</dbReference>
<evidence type="ECO:0000259" key="3">
    <source>
        <dbReference type="Pfam" id="PF19843"/>
    </source>
</evidence>
<evidence type="ECO:0000313" key="4">
    <source>
        <dbReference type="EMBL" id="CAA9254605.1"/>
    </source>
</evidence>